<dbReference type="InterPro" id="IPR036916">
    <property type="entry name" value="Sda_sf"/>
</dbReference>
<sequence length="56" mass="6426">MYDSLTDTDLVNSYVNAVGMKLDQDFIDMLFAELKRRKLQIQAMQSFTSNASVHKP</sequence>
<comment type="caution">
    <text evidence="1">The sequence shown here is derived from an EMBL/GenBank/DDBJ whole genome shotgun (WGS) entry which is preliminary data.</text>
</comment>
<reference evidence="1" key="1">
    <citation type="submission" date="2019-10" db="EMBL/GenBank/DDBJ databases">
        <title>Description of Paenibacillus glebae sp. nov.</title>
        <authorList>
            <person name="Carlier A."/>
            <person name="Qi S."/>
        </authorList>
    </citation>
    <scope>NUCLEOTIDE SEQUENCE</scope>
    <source>
        <strain evidence="1">LMG 31456</strain>
    </source>
</reference>
<dbReference type="AlphaFoldDB" id="A0A972GYC3"/>
<dbReference type="Proteomes" id="UP000641588">
    <property type="component" value="Unassembled WGS sequence"/>
</dbReference>
<dbReference type="Pfam" id="PF08970">
    <property type="entry name" value="Sda"/>
    <property type="match status" value="1"/>
</dbReference>
<dbReference type="EMBL" id="WHOD01000135">
    <property type="protein sequence ID" value="NOU98375.1"/>
    <property type="molecule type" value="Genomic_DNA"/>
</dbReference>
<keyword evidence="2" id="KW-1185">Reference proteome</keyword>
<dbReference type="Gene3D" id="1.10.287.1100">
    <property type="entry name" value="Sporulation inhibitor A"/>
    <property type="match status" value="1"/>
</dbReference>
<protein>
    <submittedName>
        <fullName evidence="1">Sporulation histidine kinase inhibitor Sda</fullName>
    </submittedName>
</protein>
<evidence type="ECO:0000313" key="2">
    <source>
        <dbReference type="Proteomes" id="UP000641588"/>
    </source>
</evidence>
<evidence type="ECO:0000313" key="1">
    <source>
        <dbReference type="EMBL" id="NOU98375.1"/>
    </source>
</evidence>
<organism evidence="1 2">
    <name type="scientific">Paenibacillus foliorum</name>
    <dbReference type="NCBI Taxonomy" id="2654974"/>
    <lineage>
        <taxon>Bacteria</taxon>
        <taxon>Bacillati</taxon>
        <taxon>Bacillota</taxon>
        <taxon>Bacilli</taxon>
        <taxon>Bacillales</taxon>
        <taxon>Paenibacillaceae</taxon>
        <taxon>Paenibacillus</taxon>
    </lineage>
</organism>
<dbReference type="InterPro" id="IPR015064">
    <property type="entry name" value="Sda"/>
</dbReference>
<proteinExistence type="predicted"/>
<dbReference type="RefSeq" id="WP_171656632.1">
    <property type="nucleotide sequence ID" value="NZ_WHOD01000135.1"/>
</dbReference>
<gene>
    <name evidence="1" type="ORF">GC093_34915</name>
</gene>
<name>A0A972GYC3_9BACL</name>
<accession>A0A972GYC3</accession>
<dbReference type="SUPFAM" id="SSF100985">
    <property type="entry name" value="Sporulation inhibitor Sda"/>
    <property type="match status" value="1"/>
</dbReference>